<dbReference type="RefSeq" id="WP_206725520.1">
    <property type="nucleotide sequence ID" value="NZ_CP071090.1"/>
</dbReference>
<organism evidence="4 5">
    <name type="scientific">Pyxidicoccus parkwayensis</name>
    <dbReference type="NCBI Taxonomy" id="2813578"/>
    <lineage>
        <taxon>Bacteria</taxon>
        <taxon>Pseudomonadati</taxon>
        <taxon>Myxococcota</taxon>
        <taxon>Myxococcia</taxon>
        <taxon>Myxococcales</taxon>
        <taxon>Cystobacterineae</taxon>
        <taxon>Myxococcaceae</taxon>
        <taxon>Pyxidicoccus</taxon>
    </lineage>
</organism>
<evidence type="ECO:0000313" key="4">
    <source>
        <dbReference type="EMBL" id="QSQ23950.1"/>
    </source>
</evidence>
<feature type="domain" description="Response regulatory" evidence="3">
    <location>
        <begin position="3"/>
        <end position="113"/>
    </location>
</feature>
<dbReference type="Proteomes" id="UP000662747">
    <property type="component" value="Chromosome"/>
</dbReference>
<dbReference type="SUPFAM" id="SSF52172">
    <property type="entry name" value="CheY-like"/>
    <property type="match status" value="1"/>
</dbReference>
<evidence type="ECO:0000256" key="1">
    <source>
        <dbReference type="ARBA" id="ARBA00022553"/>
    </source>
</evidence>
<dbReference type="SMART" id="SM00448">
    <property type="entry name" value="REC"/>
    <property type="match status" value="1"/>
</dbReference>
<dbReference type="InterPro" id="IPR011006">
    <property type="entry name" value="CheY-like_superfamily"/>
</dbReference>
<protein>
    <submittedName>
        <fullName evidence="4">Response regulator</fullName>
    </submittedName>
</protein>
<keyword evidence="1 2" id="KW-0597">Phosphoprotein</keyword>
<dbReference type="InterPro" id="IPR050595">
    <property type="entry name" value="Bact_response_regulator"/>
</dbReference>
<accession>A0ABX7P1P1</accession>
<reference evidence="4 5" key="1">
    <citation type="submission" date="2021-02" db="EMBL/GenBank/DDBJ databases">
        <title>De Novo genome assembly of isolated myxobacteria.</title>
        <authorList>
            <person name="Stevens D.C."/>
        </authorList>
    </citation>
    <scope>NUCLEOTIDE SEQUENCE [LARGE SCALE GENOMIC DNA]</scope>
    <source>
        <strain evidence="5">SCPEA02</strain>
    </source>
</reference>
<evidence type="ECO:0000259" key="3">
    <source>
        <dbReference type="PROSITE" id="PS50110"/>
    </source>
</evidence>
<dbReference type="InterPro" id="IPR001789">
    <property type="entry name" value="Sig_transdc_resp-reg_receiver"/>
</dbReference>
<keyword evidence="5" id="KW-1185">Reference proteome</keyword>
<dbReference type="PANTHER" id="PTHR44591">
    <property type="entry name" value="STRESS RESPONSE REGULATOR PROTEIN 1"/>
    <property type="match status" value="1"/>
</dbReference>
<gene>
    <name evidence="4" type="ORF">JY651_02910</name>
</gene>
<sequence length="126" mass="13588">MHTVLLVDDDPSLLRLYTRVLENLGCTVATAPDGREALTMAPVLCPDLIITDVTMPKMDGLELCRALREDAALRGIPVIVHSALDAVVTPPGVAFLRKSGDLKEFGTQVIRSLSEARLARRLTPAA</sequence>
<dbReference type="PANTHER" id="PTHR44591:SF3">
    <property type="entry name" value="RESPONSE REGULATORY DOMAIN-CONTAINING PROTEIN"/>
    <property type="match status" value="1"/>
</dbReference>
<evidence type="ECO:0000313" key="5">
    <source>
        <dbReference type="Proteomes" id="UP000662747"/>
    </source>
</evidence>
<evidence type="ECO:0000256" key="2">
    <source>
        <dbReference type="PROSITE-ProRule" id="PRU00169"/>
    </source>
</evidence>
<dbReference type="PROSITE" id="PS50110">
    <property type="entry name" value="RESPONSE_REGULATORY"/>
    <property type="match status" value="1"/>
</dbReference>
<dbReference type="EMBL" id="CP071090">
    <property type="protein sequence ID" value="QSQ23950.1"/>
    <property type="molecule type" value="Genomic_DNA"/>
</dbReference>
<proteinExistence type="predicted"/>
<dbReference type="Pfam" id="PF00072">
    <property type="entry name" value="Response_reg"/>
    <property type="match status" value="1"/>
</dbReference>
<feature type="modified residue" description="4-aspartylphosphate" evidence="2">
    <location>
        <position position="52"/>
    </location>
</feature>
<name>A0ABX7P1P1_9BACT</name>
<dbReference type="Gene3D" id="3.40.50.2300">
    <property type="match status" value="1"/>
</dbReference>